<dbReference type="InterPro" id="IPR011004">
    <property type="entry name" value="Trimer_LpxA-like_sf"/>
</dbReference>
<dbReference type="Proteomes" id="UP001187221">
    <property type="component" value="Unassembled WGS sequence"/>
</dbReference>
<dbReference type="PROSITE" id="PS00101">
    <property type="entry name" value="HEXAPEP_TRANSFERASES"/>
    <property type="match status" value="1"/>
</dbReference>
<name>A0ABQ6P6B2_9SPHN</name>
<keyword evidence="3" id="KW-0677">Repeat</keyword>
<evidence type="ECO:0008006" key="7">
    <source>
        <dbReference type="Google" id="ProtNLM"/>
    </source>
</evidence>
<accession>A0ABQ6P6B2</accession>
<proteinExistence type="inferred from homology"/>
<evidence type="ECO:0000256" key="1">
    <source>
        <dbReference type="ARBA" id="ARBA00007274"/>
    </source>
</evidence>
<keyword evidence="6" id="KW-1185">Reference proteome</keyword>
<dbReference type="PANTHER" id="PTHR23416:SF23">
    <property type="entry name" value="ACETYLTRANSFERASE C18B11.09C-RELATED"/>
    <property type="match status" value="1"/>
</dbReference>
<dbReference type="CDD" id="cd04647">
    <property type="entry name" value="LbH_MAT_like"/>
    <property type="match status" value="1"/>
</dbReference>
<evidence type="ECO:0000256" key="2">
    <source>
        <dbReference type="ARBA" id="ARBA00022679"/>
    </source>
</evidence>
<comment type="caution">
    <text evidence="5">The sequence shown here is derived from an EMBL/GenBank/DDBJ whole genome shotgun (WGS) entry which is preliminary data.</text>
</comment>
<dbReference type="InterPro" id="IPR018357">
    <property type="entry name" value="Hexapep_transf_CS"/>
</dbReference>
<dbReference type="EMBL" id="BTFW01000001">
    <property type="protein sequence ID" value="GMM60788.1"/>
    <property type="molecule type" value="Genomic_DNA"/>
</dbReference>
<gene>
    <name evidence="5" type="ORF">NUTIK01_15650</name>
</gene>
<keyword evidence="4" id="KW-0012">Acyltransferase</keyword>
<dbReference type="SUPFAM" id="SSF51161">
    <property type="entry name" value="Trimeric LpxA-like enzymes"/>
    <property type="match status" value="1"/>
</dbReference>
<dbReference type="InterPro" id="IPR051159">
    <property type="entry name" value="Hexapeptide_acetyltransf"/>
</dbReference>
<evidence type="ECO:0000313" key="5">
    <source>
        <dbReference type="EMBL" id="GMM60788.1"/>
    </source>
</evidence>
<evidence type="ECO:0000256" key="4">
    <source>
        <dbReference type="ARBA" id="ARBA00023315"/>
    </source>
</evidence>
<sequence length="167" mass="18133">MFGKIWQRVLRSRAPEAYARSIGVKLGKGCRLLDVDFSSEPYLITLGDRVSATRVRFETHDGGVWVARSVHPQIDMVKPIVVGSNVFLGYGAIIMPGVTIGDNVVIGAGAVVTRDIPANSVAVGVPARVIRSTGAYIADALTRGESTKAMTRREKKAFYEAKYRPEP</sequence>
<protein>
    <recommendedName>
        <fullName evidence="7">Acyltransferase</fullName>
    </recommendedName>
</protein>
<keyword evidence="2" id="KW-0808">Transferase</keyword>
<evidence type="ECO:0000256" key="3">
    <source>
        <dbReference type="ARBA" id="ARBA00022737"/>
    </source>
</evidence>
<dbReference type="RefSeq" id="WP_317974553.1">
    <property type="nucleotide sequence ID" value="NZ_BTFW01000001.1"/>
</dbReference>
<dbReference type="Pfam" id="PF00132">
    <property type="entry name" value="Hexapep"/>
    <property type="match status" value="1"/>
</dbReference>
<dbReference type="InterPro" id="IPR001451">
    <property type="entry name" value="Hexapep"/>
</dbReference>
<evidence type="ECO:0000313" key="6">
    <source>
        <dbReference type="Proteomes" id="UP001187221"/>
    </source>
</evidence>
<dbReference type="Gene3D" id="2.160.10.10">
    <property type="entry name" value="Hexapeptide repeat proteins"/>
    <property type="match status" value="1"/>
</dbReference>
<dbReference type="PANTHER" id="PTHR23416">
    <property type="entry name" value="SIALIC ACID SYNTHASE-RELATED"/>
    <property type="match status" value="1"/>
</dbReference>
<organism evidence="5 6">
    <name type="scientific">Novosphingobium pituita</name>
    <dbReference type="NCBI Taxonomy" id="3056842"/>
    <lineage>
        <taxon>Bacteria</taxon>
        <taxon>Pseudomonadati</taxon>
        <taxon>Pseudomonadota</taxon>
        <taxon>Alphaproteobacteria</taxon>
        <taxon>Sphingomonadales</taxon>
        <taxon>Sphingomonadaceae</taxon>
        <taxon>Novosphingobium</taxon>
    </lineage>
</organism>
<comment type="similarity">
    <text evidence="1">Belongs to the transferase hexapeptide repeat family.</text>
</comment>
<reference evidence="5 6" key="1">
    <citation type="submission" date="2023-06" db="EMBL/GenBank/DDBJ databases">
        <title>Draft genome sequence of Novosphingobium sp. strain IK01.</title>
        <authorList>
            <person name="Hatamoto M."/>
            <person name="Ikarashi T."/>
            <person name="Yamaguchi T."/>
        </authorList>
    </citation>
    <scope>NUCLEOTIDE SEQUENCE [LARGE SCALE GENOMIC DNA]</scope>
    <source>
        <strain evidence="5 6">IK01</strain>
    </source>
</reference>